<dbReference type="EMBL" id="LMTR01000052">
    <property type="protein sequence ID" value="KWT68954.1"/>
    <property type="molecule type" value="Genomic_DNA"/>
</dbReference>
<evidence type="ECO:0000313" key="2">
    <source>
        <dbReference type="Proteomes" id="UP000059074"/>
    </source>
</evidence>
<keyword evidence="2" id="KW-1185">Reference proteome</keyword>
<reference evidence="1 2" key="1">
    <citation type="submission" date="2015-10" db="EMBL/GenBank/DDBJ databases">
        <title>Transcriptomic analysis of a linuron degrading triple-species bacterial consortium.</title>
        <authorList>
            <person name="Albers P."/>
        </authorList>
    </citation>
    <scope>NUCLEOTIDE SEQUENCE [LARGE SCALE GENOMIC DNA]</scope>
    <source>
        <strain evidence="1 2">WDL6</strain>
    </source>
</reference>
<evidence type="ECO:0000313" key="1">
    <source>
        <dbReference type="EMBL" id="KWT68954.1"/>
    </source>
</evidence>
<sequence>MGWHADEPPFLMRDIPSSALDLEEPGLRQPFDCLNTS</sequence>
<proteinExistence type="predicted"/>
<dbReference type="Proteomes" id="UP000059074">
    <property type="component" value="Unassembled WGS sequence"/>
</dbReference>
<dbReference type="AlphaFoldDB" id="A0A120CW75"/>
<accession>A0A120CW75</accession>
<name>A0A120CW75_HYPSL</name>
<protein>
    <submittedName>
        <fullName evidence="1">Uncharacterized protein</fullName>
    </submittedName>
</protein>
<comment type="caution">
    <text evidence="1">The sequence shown here is derived from an EMBL/GenBank/DDBJ whole genome shotgun (WGS) entry which is preliminary data.</text>
</comment>
<organism evidence="1 2">
    <name type="scientific">Hyphomicrobium sulfonivorans</name>
    <dbReference type="NCBI Taxonomy" id="121290"/>
    <lineage>
        <taxon>Bacteria</taxon>
        <taxon>Pseudomonadati</taxon>
        <taxon>Pseudomonadota</taxon>
        <taxon>Alphaproteobacteria</taxon>
        <taxon>Hyphomicrobiales</taxon>
        <taxon>Hyphomicrobiaceae</taxon>
        <taxon>Hyphomicrobium</taxon>
    </lineage>
</organism>
<gene>
    <name evidence="1" type="ORF">APY04_1776</name>
</gene>